<evidence type="ECO:0000259" key="1">
    <source>
        <dbReference type="Pfam" id="PF14311"/>
    </source>
</evidence>
<reference evidence="2" key="1">
    <citation type="journal article" date="2020" name="Nature">
        <title>Giant virus diversity and host interactions through global metagenomics.</title>
        <authorList>
            <person name="Schulz F."/>
            <person name="Roux S."/>
            <person name="Paez-Espino D."/>
            <person name="Jungbluth S."/>
            <person name="Walsh D.A."/>
            <person name="Denef V.J."/>
            <person name="McMahon K.D."/>
            <person name="Konstantinidis K.T."/>
            <person name="Eloe-Fadrosh E.A."/>
            <person name="Kyrpides N.C."/>
            <person name="Woyke T."/>
        </authorList>
    </citation>
    <scope>NUCLEOTIDE SEQUENCE</scope>
    <source>
        <strain evidence="2">GVMAG-S-1101165-84</strain>
    </source>
</reference>
<name>A0A6C0K4Z5_9ZZZZ</name>
<sequence length="451" mass="51532">MTTERRSFDKSLLDTCIAAEKAKLIGDYPALTRNSDITFQCSCGVQPSPKNFRQLVKTGAKCNTCTLIRKSERRATTCMERYKVPHPSMAASVKETQGNTFRTNLLKTVDSFAITHPDLLKEWDYTKNTKAPTEFTAGSNKAVWWKCANVHACGCAHEWEAILYSRTGLASGCPYCSNTRICIHNSILTTHPEVASQWHPIKNGDLTPDQVSRYSDREVWWLCPATCIEGCPHEFKSSVGNRTNGNGCPYCCKIVKKHCIHTSIVTTHPLLMKEWHLMKNTLRPETVGYGSHLSVWWKCAADHEWEAVIYARAMGNGCPHCKHKTEKKLFAWLQARYSTKAQVKYKWCVNADTKRGLPFDFEVQDRILLELHGRQHFQQISNWRSPEAQKERDDYKVKCALENGKHVICMDQEDVWNDVNDWESKLSQTIVELLACTVATNRDLITRYSND</sequence>
<feature type="domain" description="Treble clef zinc finger" evidence="1">
    <location>
        <begin position="271"/>
        <end position="323"/>
    </location>
</feature>
<organism evidence="2">
    <name type="scientific">viral metagenome</name>
    <dbReference type="NCBI Taxonomy" id="1070528"/>
    <lineage>
        <taxon>unclassified sequences</taxon>
        <taxon>metagenomes</taxon>
        <taxon>organismal metagenomes</taxon>
    </lineage>
</organism>
<feature type="domain" description="Treble clef zinc finger" evidence="1">
    <location>
        <begin position="119"/>
        <end position="178"/>
    </location>
</feature>
<dbReference type="PANTHER" id="PTHR37317">
    <property type="entry name" value="BLR8090 PROTEIN"/>
    <property type="match status" value="1"/>
</dbReference>
<dbReference type="AlphaFoldDB" id="A0A6C0K4Z5"/>
<protein>
    <recommendedName>
        <fullName evidence="1">Treble clef zinc finger domain-containing protein</fullName>
    </recommendedName>
</protein>
<accession>A0A6C0K4Z5</accession>
<proteinExistence type="predicted"/>
<dbReference type="EMBL" id="MN740779">
    <property type="protein sequence ID" value="QHU11144.1"/>
    <property type="molecule type" value="Genomic_DNA"/>
</dbReference>
<feature type="domain" description="Treble clef zinc finger" evidence="1">
    <location>
        <begin position="195"/>
        <end position="253"/>
    </location>
</feature>
<dbReference type="PANTHER" id="PTHR37317:SF1">
    <property type="entry name" value="ZINC-RIBBON DOMAIN-CONTAINING PROTEIN-RELATED"/>
    <property type="match status" value="1"/>
</dbReference>
<dbReference type="InterPro" id="IPR025487">
    <property type="entry name" value="DUF4379"/>
</dbReference>
<evidence type="ECO:0000313" key="2">
    <source>
        <dbReference type="EMBL" id="QHU11144.1"/>
    </source>
</evidence>
<dbReference type="Pfam" id="PF14311">
    <property type="entry name" value="DUF4379"/>
    <property type="match status" value="3"/>
</dbReference>